<keyword evidence="2 4" id="KW-0808">Transferase</keyword>
<dbReference type="Pfam" id="PF01743">
    <property type="entry name" value="PolyA_pol"/>
    <property type="match status" value="1"/>
</dbReference>
<dbReference type="RefSeq" id="XP_007511080.1">
    <property type="nucleotide sequence ID" value="XM_007511018.1"/>
</dbReference>
<keyword evidence="7" id="KW-1185">Reference proteome</keyword>
<dbReference type="FunFam" id="3.30.460.10:FF:000019">
    <property type="entry name" value="tRNA nucleotidyltransferase cca2"/>
    <property type="match status" value="1"/>
</dbReference>
<dbReference type="GO" id="GO:0005739">
    <property type="term" value="C:mitochondrion"/>
    <property type="evidence" value="ECO:0007669"/>
    <property type="project" value="UniProtKB-ARBA"/>
</dbReference>
<reference evidence="6 7" key="1">
    <citation type="submission" date="2011-10" db="EMBL/GenBank/DDBJ databases">
        <authorList>
            <person name="Genoscope - CEA"/>
        </authorList>
    </citation>
    <scope>NUCLEOTIDE SEQUENCE [LARGE SCALE GENOMIC DNA]</scope>
    <source>
        <strain evidence="6 7">RCC 1105</strain>
    </source>
</reference>
<dbReference type="PANTHER" id="PTHR13734:SF5">
    <property type="entry name" value="CCA TRNA NUCLEOTIDYLTRANSFERASE, MITOCHONDRIAL"/>
    <property type="match status" value="1"/>
</dbReference>
<dbReference type="InterPro" id="IPR043519">
    <property type="entry name" value="NT_sf"/>
</dbReference>
<dbReference type="Gene3D" id="3.30.460.10">
    <property type="entry name" value="Beta Polymerase, domain 2"/>
    <property type="match status" value="1"/>
</dbReference>
<dbReference type="STRING" id="41875.K8F3I1"/>
<dbReference type="GO" id="GO:0052927">
    <property type="term" value="F:CC tRNA cytidylyltransferase activity"/>
    <property type="evidence" value="ECO:0007669"/>
    <property type="project" value="TreeGrafter"/>
</dbReference>
<protein>
    <submittedName>
        <fullName evidence="6">tRNA nucleotidyltransferase</fullName>
    </submittedName>
</protein>
<dbReference type="KEGG" id="bpg:Bathy09g02970"/>
<name>K8F3I1_9CHLO</name>
<organism evidence="6 7">
    <name type="scientific">Bathycoccus prasinos</name>
    <dbReference type="NCBI Taxonomy" id="41875"/>
    <lineage>
        <taxon>Eukaryota</taxon>
        <taxon>Viridiplantae</taxon>
        <taxon>Chlorophyta</taxon>
        <taxon>Mamiellophyceae</taxon>
        <taxon>Mamiellales</taxon>
        <taxon>Bathycoccaceae</taxon>
        <taxon>Bathycoccus</taxon>
    </lineage>
</organism>
<feature type="domain" description="Poly A polymerase head" evidence="5">
    <location>
        <begin position="165"/>
        <end position="301"/>
    </location>
</feature>
<dbReference type="AlphaFoldDB" id="K8F3I1"/>
<proteinExistence type="inferred from homology"/>
<dbReference type="GeneID" id="19013804"/>
<dbReference type="GO" id="GO:0003723">
    <property type="term" value="F:RNA binding"/>
    <property type="evidence" value="ECO:0007669"/>
    <property type="project" value="UniProtKB-KW"/>
</dbReference>
<comment type="similarity">
    <text evidence="1 4">Belongs to the tRNA nucleotidyltransferase/poly(A) polymerase family.</text>
</comment>
<dbReference type="CDD" id="cd05398">
    <property type="entry name" value="NT_ClassII-CCAase"/>
    <property type="match status" value="1"/>
</dbReference>
<dbReference type="SUPFAM" id="SSF81891">
    <property type="entry name" value="Poly A polymerase C-terminal region-like"/>
    <property type="match status" value="1"/>
</dbReference>
<dbReference type="EMBL" id="FO082270">
    <property type="protein sequence ID" value="CCO66640.1"/>
    <property type="molecule type" value="Genomic_DNA"/>
</dbReference>
<dbReference type="GO" id="GO:0001680">
    <property type="term" value="P:tRNA 3'-terminal CCA addition"/>
    <property type="evidence" value="ECO:0007669"/>
    <property type="project" value="UniProtKB-ARBA"/>
</dbReference>
<evidence type="ECO:0000259" key="5">
    <source>
        <dbReference type="Pfam" id="PF01743"/>
    </source>
</evidence>
<dbReference type="SUPFAM" id="SSF81301">
    <property type="entry name" value="Nucleotidyltransferase"/>
    <property type="match status" value="1"/>
</dbReference>
<dbReference type="Proteomes" id="UP000198341">
    <property type="component" value="Chromosome 9"/>
</dbReference>
<dbReference type="OrthoDB" id="445712at2759"/>
<evidence type="ECO:0000256" key="2">
    <source>
        <dbReference type="ARBA" id="ARBA00022679"/>
    </source>
</evidence>
<dbReference type="GO" id="GO:0052929">
    <property type="term" value="F:ATP:3'-cytidine-cytidine-tRNA adenylyltransferase activity"/>
    <property type="evidence" value="ECO:0007669"/>
    <property type="project" value="TreeGrafter"/>
</dbReference>
<keyword evidence="3 4" id="KW-0694">RNA-binding</keyword>
<dbReference type="eggNOG" id="KOG2159">
    <property type="taxonomic scope" value="Eukaryota"/>
</dbReference>
<evidence type="ECO:0000256" key="1">
    <source>
        <dbReference type="ARBA" id="ARBA00007265"/>
    </source>
</evidence>
<dbReference type="PANTHER" id="PTHR13734">
    <property type="entry name" value="TRNA-NUCLEOTIDYLTRANSFERASE"/>
    <property type="match status" value="1"/>
</dbReference>
<evidence type="ECO:0000313" key="6">
    <source>
        <dbReference type="EMBL" id="CCO66640.1"/>
    </source>
</evidence>
<dbReference type="Gene3D" id="1.10.3090.10">
    <property type="entry name" value="cca-adding enzyme, domain 2"/>
    <property type="match status" value="1"/>
</dbReference>
<dbReference type="InterPro" id="IPR002646">
    <property type="entry name" value="PolA_pol_head_dom"/>
</dbReference>
<accession>K8F3I1</accession>
<evidence type="ECO:0000256" key="4">
    <source>
        <dbReference type="RuleBase" id="RU003953"/>
    </source>
</evidence>
<sequence>MRACCYSSHAKLFLSSCCRSSRAKKQNARIIKSIAHARVLSSHDRNTTTTTIAFGSFPGRRPIQNYCVAQNDFIKTKTKIKKRKFATTSATNNNNNNTNALFSVGGFSRSPFTDPPKTMKENAEIVLTRKEDEVFSLLLDVVNNEKKGETDDGGKATTNVAGLTLRVAGGWVRDKLLGLESNDIDVALDKCLGAEFAAKVNEYLTSKGEEISGVGVIQSNPEQSKHLETATMKVRDVWLDFVNLRSESYADESRIPTMSFGTPLEDAMRRDLTINALYYNLNEKKVEDFTGKGIEDLKIGLCRTPLEAKRTFVDDPLRVLRAVRFASRYAFTLAEDIGVAVEDEQVREGLRTKVSRERVGKEVAGMLRGPNPHLAVEWVTKMKMGGIVMDCEETFSMEMQEFGVKAVAVGMRVAMALKMFEGVTEGADGSEETDRKERFYLALWLLGLRESKAFTKKKKEVPLSEVVVMESLKLRNKDAESVVRTHSNIDGTRDVIFDNLKTFTRTEAGLKIRSIGKDYDIVFIVAAVEDALKQQNSGDIDEGAVAESVAEKCKEAFSRVRDEFELVDRKDSVGNPWELKPVLDGKEVMKAVGMEKPGPLLKQWIEKTVEWQFEFPGMDKAQCEAKLKDSSRT</sequence>
<evidence type="ECO:0000313" key="7">
    <source>
        <dbReference type="Proteomes" id="UP000198341"/>
    </source>
</evidence>
<evidence type="ECO:0000256" key="3">
    <source>
        <dbReference type="ARBA" id="ARBA00022884"/>
    </source>
</evidence>
<gene>
    <name evidence="6" type="ORF">Bathy09g02970</name>
</gene>